<dbReference type="Pfam" id="PF00583">
    <property type="entry name" value="Acetyltransf_1"/>
    <property type="match status" value="1"/>
</dbReference>
<reference evidence="2 3" key="1">
    <citation type="submission" date="2018-03" db="EMBL/GenBank/DDBJ databases">
        <title>Complete Genome Sequence of the Chinese traditional Highland Barley wine Isolate Lactobacillus reuteri WHH1689.</title>
        <authorList>
            <person name="Chen S."/>
            <person name="Chen L."/>
            <person name="Chen L."/>
            <person name="Li Y."/>
        </authorList>
    </citation>
    <scope>NUCLEOTIDE SEQUENCE [LARGE SCALE GENOMIC DNA]</scope>
    <source>
        <strain evidence="2 3">WHH1689</strain>
    </source>
</reference>
<evidence type="ECO:0000259" key="1">
    <source>
        <dbReference type="PROSITE" id="PS51186"/>
    </source>
</evidence>
<gene>
    <name evidence="2" type="ORF">LWHH1689_1879</name>
</gene>
<dbReference type="Gene3D" id="3.40.630.30">
    <property type="match status" value="1"/>
</dbReference>
<dbReference type="GO" id="GO:0016747">
    <property type="term" value="F:acyltransferase activity, transferring groups other than amino-acyl groups"/>
    <property type="evidence" value="ECO:0007669"/>
    <property type="project" value="InterPro"/>
</dbReference>
<dbReference type="EMBL" id="CP027805">
    <property type="protein sequence ID" value="AWD63160.1"/>
    <property type="molecule type" value="Genomic_DNA"/>
</dbReference>
<dbReference type="CDD" id="cd04301">
    <property type="entry name" value="NAT_SF"/>
    <property type="match status" value="1"/>
</dbReference>
<proteinExistence type="predicted"/>
<dbReference type="Proteomes" id="UP000244369">
    <property type="component" value="Chromosome"/>
</dbReference>
<feature type="domain" description="N-acetyltransferase" evidence="1">
    <location>
        <begin position="3"/>
        <end position="171"/>
    </location>
</feature>
<accession>A0A2S1ET66</accession>
<dbReference type="PROSITE" id="PS51186">
    <property type="entry name" value="GNAT"/>
    <property type="match status" value="1"/>
</dbReference>
<dbReference type="InterPro" id="IPR016181">
    <property type="entry name" value="Acyl_CoA_acyltransferase"/>
</dbReference>
<dbReference type="SUPFAM" id="SSF55729">
    <property type="entry name" value="Acyl-CoA N-acyltransferases (Nat)"/>
    <property type="match status" value="1"/>
</dbReference>
<sequence length="180" mass="20814">MAIYLRRANQDDLQRVMEIIEQARAQLKEKGNPQWQDGHPFPKTMKSDIKAGYNWVLIDNQKIVGTATLQLTPEQTYEEIKDGSWLKPNEPYAIIHRLAVLSSKNGQGFGKYIFSNLLTVGYLQGVRNFRYDTYYKNIPVQKIGQEIGFIKRGTIYIDDKIDNKHMGFELNLKSPFVKLS</sequence>
<name>A0A2S1ET66_LIMRT</name>
<keyword evidence="2" id="KW-0808">Transferase</keyword>
<organism evidence="2 3">
    <name type="scientific">Limosilactobacillus reuteri</name>
    <name type="common">Lactobacillus reuteri</name>
    <dbReference type="NCBI Taxonomy" id="1598"/>
    <lineage>
        <taxon>Bacteria</taxon>
        <taxon>Bacillati</taxon>
        <taxon>Bacillota</taxon>
        <taxon>Bacilli</taxon>
        <taxon>Lactobacillales</taxon>
        <taxon>Lactobacillaceae</taxon>
        <taxon>Limosilactobacillus</taxon>
    </lineage>
</organism>
<dbReference type="AlphaFoldDB" id="A0A2S1ET66"/>
<evidence type="ECO:0000313" key="2">
    <source>
        <dbReference type="EMBL" id="AWD63160.1"/>
    </source>
</evidence>
<protein>
    <submittedName>
        <fullName evidence="2">N-acetyltransferase GCN5</fullName>
    </submittedName>
</protein>
<evidence type="ECO:0000313" key="3">
    <source>
        <dbReference type="Proteomes" id="UP000244369"/>
    </source>
</evidence>
<dbReference type="InterPro" id="IPR000182">
    <property type="entry name" value="GNAT_dom"/>
</dbReference>